<evidence type="ECO:0000313" key="1">
    <source>
        <dbReference type="EMBL" id="KAF5786457.1"/>
    </source>
</evidence>
<name>A0A251TIM5_HELAN</name>
<sequence>MSTCVEYALFFYVELNNKTKAVVWDYNPTMHLTRKQSSKFDYVWLSLWRTGNLLDAGDEISITLYGSHIVEECCVNLVYDDDEVQKDSQEEMDAEKKDAHGISNQILWTDRLLVEISDYVHSGKTYCFKTGGGMDVPTINGISDLIVDWWGLRANWRCRHVIASV</sequence>
<evidence type="ECO:0000313" key="2">
    <source>
        <dbReference type="EMBL" id="OTG10950.1"/>
    </source>
</evidence>
<gene>
    <name evidence="2" type="ORF">HannXRQ_Chr10g0293431</name>
    <name evidence="1" type="ORF">HanXRQr2_Chr10g0441161</name>
</gene>
<dbReference type="EMBL" id="CM007899">
    <property type="protein sequence ID" value="OTG10950.1"/>
    <property type="molecule type" value="Genomic_DNA"/>
</dbReference>
<organism evidence="2 3">
    <name type="scientific">Helianthus annuus</name>
    <name type="common">Common sunflower</name>
    <dbReference type="NCBI Taxonomy" id="4232"/>
    <lineage>
        <taxon>Eukaryota</taxon>
        <taxon>Viridiplantae</taxon>
        <taxon>Streptophyta</taxon>
        <taxon>Embryophyta</taxon>
        <taxon>Tracheophyta</taxon>
        <taxon>Spermatophyta</taxon>
        <taxon>Magnoliopsida</taxon>
        <taxon>eudicotyledons</taxon>
        <taxon>Gunneridae</taxon>
        <taxon>Pentapetalae</taxon>
        <taxon>asterids</taxon>
        <taxon>campanulids</taxon>
        <taxon>Asterales</taxon>
        <taxon>Asteraceae</taxon>
        <taxon>Asteroideae</taxon>
        <taxon>Heliantheae alliance</taxon>
        <taxon>Heliantheae</taxon>
        <taxon>Helianthus</taxon>
    </lineage>
</organism>
<dbReference type="Gramene" id="mRNA:HanXRQr2_Chr10g0441161">
    <property type="protein sequence ID" value="mRNA:HanXRQr2_Chr10g0441161"/>
    <property type="gene ID" value="HanXRQr2_Chr10g0441161"/>
</dbReference>
<dbReference type="InParanoid" id="A0A251TIM5"/>
<accession>A0A251TIM5</accession>
<reference evidence="2" key="2">
    <citation type="submission" date="2017-02" db="EMBL/GenBank/DDBJ databases">
        <title>Sunflower complete genome.</title>
        <authorList>
            <person name="Langlade N."/>
            <person name="Munos S."/>
        </authorList>
    </citation>
    <scope>NUCLEOTIDE SEQUENCE [LARGE SCALE GENOMIC DNA]</scope>
    <source>
        <tissue evidence="2">Leaves</tissue>
    </source>
</reference>
<protein>
    <submittedName>
        <fullName evidence="2">Uncharacterized protein</fullName>
    </submittedName>
</protein>
<keyword evidence="3" id="KW-1185">Reference proteome</keyword>
<evidence type="ECO:0000313" key="3">
    <source>
        <dbReference type="Proteomes" id="UP000215914"/>
    </source>
</evidence>
<reference evidence="1" key="3">
    <citation type="submission" date="2020-06" db="EMBL/GenBank/DDBJ databases">
        <title>Helianthus annuus Genome sequencing and assembly Release 2.</title>
        <authorList>
            <person name="Gouzy J."/>
            <person name="Langlade N."/>
            <person name="Munos S."/>
        </authorList>
    </citation>
    <scope>NUCLEOTIDE SEQUENCE</scope>
    <source>
        <tissue evidence="1">Leaves</tissue>
    </source>
</reference>
<dbReference type="AlphaFoldDB" id="A0A251TIM5"/>
<reference evidence="1 3" key="1">
    <citation type="journal article" date="2017" name="Nature">
        <title>The sunflower genome provides insights into oil metabolism, flowering and Asterid evolution.</title>
        <authorList>
            <person name="Badouin H."/>
            <person name="Gouzy J."/>
            <person name="Grassa C.J."/>
            <person name="Murat F."/>
            <person name="Staton S.E."/>
            <person name="Cottret L."/>
            <person name="Lelandais-Briere C."/>
            <person name="Owens G.L."/>
            <person name="Carrere S."/>
            <person name="Mayjonade B."/>
            <person name="Legrand L."/>
            <person name="Gill N."/>
            <person name="Kane N.C."/>
            <person name="Bowers J.E."/>
            <person name="Hubner S."/>
            <person name="Bellec A."/>
            <person name="Berard A."/>
            <person name="Berges H."/>
            <person name="Blanchet N."/>
            <person name="Boniface M.C."/>
            <person name="Brunel D."/>
            <person name="Catrice O."/>
            <person name="Chaidir N."/>
            <person name="Claudel C."/>
            <person name="Donnadieu C."/>
            <person name="Faraut T."/>
            <person name="Fievet G."/>
            <person name="Helmstetter N."/>
            <person name="King M."/>
            <person name="Knapp S.J."/>
            <person name="Lai Z."/>
            <person name="Le Paslier M.C."/>
            <person name="Lippi Y."/>
            <person name="Lorenzon L."/>
            <person name="Mandel J.R."/>
            <person name="Marage G."/>
            <person name="Marchand G."/>
            <person name="Marquand E."/>
            <person name="Bret-Mestries E."/>
            <person name="Morien E."/>
            <person name="Nambeesan S."/>
            <person name="Nguyen T."/>
            <person name="Pegot-Espagnet P."/>
            <person name="Pouilly N."/>
            <person name="Raftis F."/>
            <person name="Sallet E."/>
            <person name="Schiex T."/>
            <person name="Thomas J."/>
            <person name="Vandecasteele C."/>
            <person name="Vares D."/>
            <person name="Vear F."/>
            <person name="Vautrin S."/>
            <person name="Crespi M."/>
            <person name="Mangin B."/>
            <person name="Burke J.M."/>
            <person name="Salse J."/>
            <person name="Munos S."/>
            <person name="Vincourt P."/>
            <person name="Rieseberg L.H."/>
            <person name="Langlade N.B."/>
        </authorList>
    </citation>
    <scope>NUCLEOTIDE SEQUENCE [LARGE SCALE GENOMIC DNA]</scope>
    <source>
        <strain evidence="3">cv. SF193</strain>
        <tissue evidence="1">Leaves</tissue>
    </source>
</reference>
<proteinExistence type="predicted"/>
<dbReference type="Proteomes" id="UP000215914">
    <property type="component" value="Chromosome 10"/>
</dbReference>
<dbReference type="EMBL" id="MNCJ02000325">
    <property type="protein sequence ID" value="KAF5786457.1"/>
    <property type="molecule type" value="Genomic_DNA"/>
</dbReference>